<evidence type="ECO:0000256" key="2">
    <source>
        <dbReference type="ARBA" id="ARBA00023125"/>
    </source>
</evidence>
<dbReference type="SUPFAM" id="SSF46785">
    <property type="entry name" value="Winged helix' DNA-binding domain"/>
    <property type="match status" value="1"/>
</dbReference>
<dbReference type="InterPro" id="IPR036390">
    <property type="entry name" value="WH_DNA-bd_sf"/>
</dbReference>
<dbReference type="Pfam" id="PF07729">
    <property type="entry name" value="FCD"/>
    <property type="match status" value="1"/>
</dbReference>
<evidence type="ECO:0000256" key="3">
    <source>
        <dbReference type="ARBA" id="ARBA00023163"/>
    </source>
</evidence>
<dbReference type="AlphaFoldDB" id="A0A0W8E981"/>
<sequence length="229" mass="26429">MENRRLVPVNLESYKPLRELVLDAIRQAIIDGDLKPRERLMEIQLAEELGVSRTPIREALRKLELEGFIVMIPRKGAYVADISFKDIADVYEIRAALEGLAAALAAERITDEELEEMERLLVGKAEAIAQNDMEKLVDVDTRFHELIYQASRNERLFNIINNLREQIQRCRTTSLSVPGRMQQSLQEHRIITEAIQSRDTQYARQVAQEHIENAEHIMMESLKKDGLPR</sequence>
<reference evidence="5" key="1">
    <citation type="journal article" date="2015" name="Proc. Natl. Acad. Sci. U.S.A.">
        <title>Networks of energetic and metabolic interactions define dynamics in microbial communities.</title>
        <authorList>
            <person name="Embree M."/>
            <person name="Liu J.K."/>
            <person name="Al-Bassam M.M."/>
            <person name="Zengler K."/>
        </authorList>
    </citation>
    <scope>NUCLEOTIDE SEQUENCE</scope>
</reference>
<dbReference type="InterPro" id="IPR036388">
    <property type="entry name" value="WH-like_DNA-bd_sf"/>
</dbReference>
<name>A0A0W8E981_9ZZZZ</name>
<dbReference type="EMBL" id="LNQE01001824">
    <property type="protein sequence ID" value="KUG05194.1"/>
    <property type="molecule type" value="Genomic_DNA"/>
</dbReference>
<gene>
    <name evidence="5" type="ORF">ASZ90_017380</name>
</gene>
<feature type="domain" description="HTH gntR-type" evidence="4">
    <location>
        <begin position="15"/>
        <end position="82"/>
    </location>
</feature>
<dbReference type="SMART" id="SM00895">
    <property type="entry name" value="FCD"/>
    <property type="match status" value="1"/>
</dbReference>
<dbReference type="PANTHER" id="PTHR43537:SF24">
    <property type="entry name" value="GLUCONATE OPERON TRANSCRIPTIONAL REPRESSOR"/>
    <property type="match status" value="1"/>
</dbReference>
<organism evidence="5">
    <name type="scientific">hydrocarbon metagenome</name>
    <dbReference type="NCBI Taxonomy" id="938273"/>
    <lineage>
        <taxon>unclassified sequences</taxon>
        <taxon>metagenomes</taxon>
        <taxon>ecological metagenomes</taxon>
    </lineage>
</organism>
<dbReference type="SMART" id="SM00345">
    <property type="entry name" value="HTH_GNTR"/>
    <property type="match status" value="1"/>
</dbReference>
<dbReference type="InterPro" id="IPR000524">
    <property type="entry name" value="Tscrpt_reg_HTH_GntR"/>
</dbReference>
<dbReference type="PROSITE" id="PS50949">
    <property type="entry name" value="HTH_GNTR"/>
    <property type="match status" value="1"/>
</dbReference>
<dbReference type="Gene3D" id="1.20.120.530">
    <property type="entry name" value="GntR ligand-binding domain-like"/>
    <property type="match status" value="1"/>
</dbReference>
<evidence type="ECO:0000256" key="1">
    <source>
        <dbReference type="ARBA" id="ARBA00023015"/>
    </source>
</evidence>
<dbReference type="PRINTS" id="PR00033">
    <property type="entry name" value="HTHASNC"/>
</dbReference>
<dbReference type="InterPro" id="IPR008920">
    <property type="entry name" value="TF_FadR/GntR_C"/>
</dbReference>
<dbReference type="SUPFAM" id="SSF48008">
    <property type="entry name" value="GntR ligand-binding domain-like"/>
    <property type="match status" value="1"/>
</dbReference>
<dbReference type="GO" id="GO:0043565">
    <property type="term" value="F:sequence-specific DNA binding"/>
    <property type="evidence" value="ECO:0007669"/>
    <property type="project" value="InterPro"/>
</dbReference>
<evidence type="ECO:0000313" key="5">
    <source>
        <dbReference type="EMBL" id="KUG05194.1"/>
    </source>
</evidence>
<keyword evidence="2" id="KW-0238">DNA-binding</keyword>
<evidence type="ECO:0000259" key="4">
    <source>
        <dbReference type="PROSITE" id="PS50949"/>
    </source>
</evidence>
<comment type="caution">
    <text evidence="5">The sequence shown here is derived from an EMBL/GenBank/DDBJ whole genome shotgun (WGS) entry which is preliminary data.</text>
</comment>
<proteinExistence type="predicted"/>
<dbReference type="Gene3D" id="1.10.10.10">
    <property type="entry name" value="Winged helix-like DNA-binding domain superfamily/Winged helix DNA-binding domain"/>
    <property type="match status" value="1"/>
</dbReference>
<accession>A0A0W8E981</accession>
<keyword evidence="1" id="KW-0805">Transcription regulation</keyword>
<protein>
    <submittedName>
        <fullName evidence="5">Transcriptional regulator, gntr family</fullName>
    </submittedName>
</protein>
<dbReference type="InterPro" id="IPR000485">
    <property type="entry name" value="AsnC-type_HTH_dom"/>
</dbReference>
<dbReference type="PRINTS" id="PR00035">
    <property type="entry name" value="HTHGNTR"/>
</dbReference>
<dbReference type="InterPro" id="IPR011711">
    <property type="entry name" value="GntR_C"/>
</dbReference>
<dbReference type="Pfam" id="PF00392">
    <property type="entry name" value="GntR"/>
    <property type="match status" value="1"/>
</dbReference>
<keyword evidence="3" id="KW-0804">Transcription</keyword>
<dbReference type="CDD" id="cd07377">
    <property type="entry name" value="WHTH_GntR"/>
    <property type="match status" value="1"/>
</dbReference>
<dbReference type="PANTHER" id="PTHR43537">
    <property type="entry name" value="TRANSCRIPTIONAL REGULATOR, GNTR FAMILY"/>
    <property type="match status" value="1"/>
</dbReference>
<dbReference type="GO" id="GO:0003700">
    <property type="term" value="F:DNA-binding transcription factor activity"/>
    <property type="evidence" value="ECO:0007669"/>
    <property type="project" value="InterPro"/>
</dbReference>